<feature type="compositionally biased region" description="Low complexity" evidence="3">
    <location>
        <begin position="146"/>
        <end position="165"/>
    </location>
</feature>
<dbReference type="Pfam" id="PF07653">
    <property type="entry name" value="SH3_2"/>
    <property type="match status" value="1"/>
</dbReference>
<dbReference type="RefSeq" id="XP_005754285.1">
    <property type="nucleotide sequence ID" value="XM_005754228.2"/>
</dbReference>
<protein>
    <submittedName>
        <fullName evidence="6">Myosin IC heavy chain-like</fullName>
    </submittedName>
</protein>
<evidence type="ECO:0000256" key="3">
    <source>
        <dbReference type="SAM" id="MobiDB-lite"/>
    </source>
</evidence>
<name>A0A9Y3W0P8_9CICH</name>
<dbReference type="PROSITE" id="PS50002">
    <property type="entry name" value="SH3"/>
    <property type="match status" value="1"/>
</dbReference>
<keyword evidence="1 2" id="KW-0728">SH3 domain</keyword>
<feature type="compositionally biased region" description="Polar residues" evidence="3">
    <location>
        <begin position="192"/>
        <end position="203"/>
    </location>
</feature>
<gene>
    <name evidence="6" type="primary">LOC102196044</name>
</gene>
<evidence type="ECO:0000313" key="6">
    <source>
        <dbReference type="RefSeq" id="XP_005754285.1"/>
    </source>
</evidence>
<feature type="region of interest" description="Disordered" evidence="3">
    <location>
        <begin position="137"/>
        <end position="165"/>
    </location>
</feature>
<dbReference type="InterPro" id="IPR001452">
    <property type="entry name" value="SH3_domain"/>
</dbReference>
<feature type="domain" description="SH3" evidence="4">
    <location>
        <begin position="34"/>
        <end position="94"/>
    </location>
</feature>
<dbReference type="Gene3D" id="2.30.30.40">
    <property type="entry name" value="SH3 Domains"/>
    <property type="match status" value="1"/>
</dbReference>
<dbReference type="SMART" id="SM00326">
    <property type="entry name" value="SH3"/>
    <property type="match status" value="1"/>
</dbReference>
<evidence type="ECO:0000256" key="1">
    <source>
        <dbReference type="ARBA" id="ARBA00022443"/>
    </source>
</evidence>
<keyword evidence="5" id="KW-1185">Reference proteome</keyword>
<accession>A0A9Y3W0P8</accession>
<proteinExistence type="predicted"/>
<reference evidence="6" key="1">
    <citation type="submission" date="2025-08" db="UniProtKB">
        <authorList>
            <consortium name="RefSeq"/>
        </authorList>
    </citation>
    <scope>IDENTIFICATION</scope>
</reference>
<evidence type="ECO:0000259" key="4">
    <source>
        <dbReference type="PROSITE" id="PS50002"/>
    </source>
</evidence>
<feature type="region of interest" description="Disordered" evidence="3">
    <location>
        <begin position="182"/>
        <end position="203"/>
    </location>
</feature>
<organism evidence="5 6">
    <name type="scientific">Pundamilia nyererei</name>
    <dbReference type="NCBI Taxonomy" id="303518"/>
    <lineage>
        <taxon>Eukaryota</taxon>
        <taxon>Metazoa</taxon>
        <taxon>Chordata</taxon>
        <taxon>Craniata</taxon>
        <taxon>Vertebrata</taxon>
        <taxon>Euteleostomi</taxon>
        <taxon>Actinopterygii</taxon>
        <taxon>Neopterygii</taxon>
        <taxon>Teleostei</taxon>
        <taxon>Neoteleostei</taxon>
        <taxon>Acanthomorphata</taxon>
        <taxon>Ovalentaria</taxon>
        <taxon>Cichlomorphae</taxon>
        <taxon>Cichliformes</taxon>
        <taxon>Cichlidae</taxon>
        <taxon>African cichlids</taxon>
        <taxon>Pseudocrenilabrinae</taxon>
        <taxon>Haplochromini</taxon>
        <taxon>Pundamilia</taxon>
    </lineage>
</organism>
<sequence length="203" mass="22099">MQQIYRHSNEHIEVYTTVFSPQVCRSRTRTRYVGAEKMAVARIQYRGRWPKELNLNQGDLVQVQFKEDEAWWFGRLKNGDEGYFPAACVELLQGGASSIATPTLLRRGSVPAVVLTAGAPCGCTSGRSTPKLLRKNSIRRPLGLDGPSVAAAGTGGSSAAPQGSPSLLHRVLAKSRRKSCPHLTHIHHPTPDTGSVNTAFQPD</sequence>
<evidence type="ECO:0000313" key="5">
    <source>
        <dbReference type="Proteomes" id="UP000695023"/>
    </source>
</evidence>
<dbReference type="GeneID" id="102196044"/>
<evidence type="ECO:0000256" key="2">
    <source>
        <dbReference type="PROSITE-ProRule" id="PRU00192"/>
    </source>
</evidence>
<dbReference type="InterPro" id="IPR036028">
    <property type="entry name" value="SH3-like_dom_sf"/>
</dbReference>
<dbReference type="SUPFAM" id="SSF50044">
    <property type="entry name" value="SH3-domain"/>
    <property type="match status" value="1"/>
</dbReference>
<dbReference type="Proteomes" id="UP000695023">
    <property type="component" value="Unplaced"/>
</dbReference>
<dbReference type="AlphaFoldDB" id="A0A9Y3W0P8"/>